<feature type="compositionally biased region" description="Acidic residues" evidence="2">
    <location>
        <begin position="26"/>
        <end position="84"/>
    </location>
</feature>
<feature type="region of interest" description="Disordered" evidence="2">
    <location>
        <begin position="26"/>
        <end position="98"/>
    </location>
</feature>
<dbReference type="SUPFAM" id="SSF53807">
    <property type="entry name" value="Helical backbone' metal receptor"/>
    <property type="match status" value="1"/>
</dbReference>
<comment type="similarity">
    <text evidence="1">Belongs to the bacterial solute-binding protein 8 family.</text>
</comment>
<dbReference type="EMBL" id="CP036402">
    <property type="protein sequence ID" value="QBI21392.1"/>
    <property type="molecule type" value="Genomic_DNA"/>
</dbReference>
<evidence type="ECO:0000256" key="3">
    <source>
        <dbReference type="SAM" id="SignalP"/>
    </source>
</evidence>
<dbReference type="Gene3D" id="3.40.50.1980">
    <property type="entry name" value="Nitrogenase molybdenum iron protein domain"/>
    <property type="match status" value="2"/>
</dbReference>
<dbReference type="OrthoDB" id="9812528at2"/>
<proteinExistence type="inferred from homology"/>
<evidence type="ECO:0000313" key="6">
    <source>
        <dbReference type="Proteomes" id="UP000291469"/>
    </source>
</evidence>
<dbReference type="PANTHER" id="PTHR30535">
    <property type="entry name" value="VITAMIN B12-BINDING PROTEIN"/>
    <property type="match status" value="1"/>
</dbReference>
<sequence>MVPSARPPLFLLSALLLALAACEAGDDDTATEADDESTAEQAPDDPDESDDADEPDEPDEPDDAGEAEEPGEAGEGADEAEDDAAAGNPAECVDEAPDGGVFVDEADFRHADHVEATYEDTHKLLEIATPLADQPERFALVQCGLETPELDDDVHVIEVPVESAVTLTTTNLPHFDALDAVDRLAGVGEPDFVATPSVRDRIEDGELEGYGTAEGGPDLERVIDLGPDLLILDAFGEDALEQVQRLTEAGVPALLNGDFDETTLLGRAEWVKVTGMLLNREAEAEAVFDEVAAGYEEVRDHAADLDDRPLVLADEPFEGTWFAAGGESFLANGISDAGGEYAFADDDSTGSLEFDIETVLDEGGDAHVWIQAGSVDGTLDDLLAVDERFAEIRAFQEGEVWAADAQATPTGGNARFEGAYLYADEFLADLAAIFHPDEFDHEPVFFGRVEE</sequence>
<dbReference type="PANTHER" id="PTHR30535:SF34">
    <property type="entry name" value="MOLYBDATE-BINDING PROTEIN MOLA"/>
    <property type="match status" value="1"/>
</dbReference>
<dbReference type="PROSITE" id="PS50983">
    <property type="entry name" value="FE_B12_PBP"/>
    <property type="match status" value="1"/>
</dbReference>
<dbReference type="Proteomes" id="UP000291469">
    <property type="component" value="Chromosome"/>
</dbReference>
<name>A0A411YJN3_9ACTN</name>
<dbReference type="AlphaFoldDB" id="A0A411YJN3"/>
<accession>A0A411YJN3</accession>
<dbReference type="GO" id="GO:0071281">
    <property type="term" value="P:cellular response to iron ion"/>
    <property type="evidence" value="ECO:0007669"/>
    <property type="project" value="TreeGrafter"/>
</dbReference>
<dbReference type="InterPro" id="IPR050902">
    <property type="entry name" value="ABC_Transporter_SBP"/>
</dbReference>
<evidence type="ECO:0000259" key="4">
    <source>
        <dbReference type="PROSITE" id="PS50983"/>
    </source>
</evidence>
<protein>
    <recommendedName>
        <fullName evidence="4">Fe/B12 periplasmic-binding domain-containing protein</fullName>
    </recommendedName>
</protein>
<keyword evidence="6" id="KW-1185">Reference proteome</keyword>
<evidence type="ECO:0000256" key="1">
    <source>
        <dbReference type="ARBA" id="ARBA00008814"/>
    </source>
</evidence>
<evidence type="ECO:0000313" key="5">
    <source>
        <dbReference type="EMBL" id="QBI21392.1"/>
    </source>
</evidence>
<gene>
    <name evidence="5" type="ORF">ER308_18685</name>
</gene>
<feature type="domain" description="Fe/B12 periplasmic-binding" evidence="4">
    <location>
        <begin position="163"/>
        <end position="438"/>
    </location>
</feature>
<dbReference type="Pfam" id="PF01497">
    <property type="entry name" value="Peripla_BP_2"/>
    <property type="match status" value="1"/>
</dbReference>
<feature type="chain" id="PRO_5039714835" description="Fe/B12 periplasmic-binding domain-containing protein" evidence="3">
    <location>
        <begin position="21"/>
        <end position="451"/>
    </location>
</feature>
<keyword evidence="3" id="KW-0732">Signal</keyword>
<organism evidence="5 6">
    <name type="scientific">Egibacter rhizosphaerae</name>
    <dbReference type="NCBI Taxonomy" id="1670831"/>
    <lineage>
        <taxon>Bacteria</taxon>
        <taxon>Bacillati</taxon>
        <taxon>Actinomycetota</taxon>
        <taxon>Nitriliruptoria</taxon>
        <taxon>Egibacterales</taxon>
        <taxon>Egibacteraceae</taxon>
        <taxon>Egibacter</taxon>
    </lineage>
</organism>
<evidence type="ECO:0000256" key="2">
    <source>
        <dbReference type="SAM" id="MobiDB-lite"/>
    </source>
</evidence>
<dbReference type="PROSITE" id="PS51257">
    <property type="entry name" value="PROKAR_LIPOPROTEIN"/>
    <property type="match status" value="1"/>
</dbReference>
<dbReference type="RefSeq" id="WP_131156384.1">
    <property type="nucleotide sequence ID" value="NZ_CP036402.1"/>
</dbReference>
<reference evidence="5 6" key="1">
    <citation type="submission" date="2019-01" db="EMBL/GenBank/DDBJ databases">
        <title>Egibacter rhizosphaerae EGI 80759T.</title>
        <authorList>
            <person name="Chen D.-D."/>
            <person name="Tian Y."/>
            <person name="Jiao J.-Y."/>
            <person name="Zhang X.-T."/>
            <person name="Zhang Y.-G."/>
            <person name="Zhang Y."/>
            <person name="Xiao M."/>
            <person name="Shu W.-S."/>
            <person name="Li W.-J."/>
        </authorList>
    </citation>
    <scope>NUCLEOTIDE SEQUENCE [LARGE SCALE GENOMIC DNA]</scope>
    <source>
        <strain evidence="5 6">EGI 80759</strain>
    </source>
</reference>
<dbReference type="KEGG" id="erz:ER308_18685"/>
<feature type="signal peptide" evidence="3">
    <location>
        <begin position="1"/>
        <end position="20"/>
    </location>
</feature>
<dbReference type="InterPro" id="IPR002491">
    <property type="entry name" value="ABC_transptr_periplasmic_BD"/>
</dbReference>